<dbReference type="SMART" id="SM00283">
    <property type="entry name" value="MA"/>
    <property type="match status" value="1"/>
</dbReference>
<keyword evidence="1 2" id="KW-0807">Transducer</keyword>
<dbReference type="InterPro" id="IPR012292">
    <property type="entry name" value="Globin/Proto"/>
</dbReference>
<comment type="caution">
    <text evidence="5">The sequence shown here is derived from an EMBL/GenBank/DDBJ whole genome shotgun (WGS) entry which is preliminary data.</text>
</comment>
<dbReference type="Pfam" id="PF11563">
    <property type="entry name" value="Protoglobin"/>
    <property type="match status" value="1"/>
</dbReference>
<protein>
    <recommendedName>
        <fullName evidence="4">Methyl-accepting transducer domain-containing protein</fullName>
    </recommendedName>
</protein>
<proteinExistence type="predicted"/>
<evidence type="ECO:0000256" key="2">
    <source>
        <dbReference type="PROSITE-ProRule" id="PRU00284"/>
    </source>
</evidence>
<reference evidence="5 6" key="1">
    <citation type="submission" date="2016-09" db="EMBL/GenBank/DDBJ databases">
        <title>Draft genome sequence for the type strain of Desulfuribacillus alkaliarsenatis AHT28, an obligately anaerobic, sulfidogenic bacterium isolated from Russian soda lake sediments.</title>
        <authorList>
            <person name="Abin C.A."/>
            <person name="Hollibaugh J.T."/>
        </authorList>
    </citation>
    <scope>NUCLEOTIDE SEQUENCE [LARGE SCALE GENOMIC DNA]</scope>
    <source>
        <strain evidence="5 6">AHT28</strain>
    </source>
</reference>
<dbReference type="Proteomes" id="UP000094296">
    <property type="component" value="Unassembled WGS sequence"/>
</dbReference>
<dbReference type="Gene3D" id="1.10.287.950">
    <property type="entry name" value="Methyl-accepting chemotaxis protein"/>
    <property type="match status" value="1"/>
</dbReference>
<dbReference type="SUPFAM" id="SSF58104">
    <property type="entry name" value="Methyl-accepting chemotaxis protein (MCP) signaling domain"/>
    <property type="match status" value="1"/>
</dbReference>
<dbReference type="GO" id="GO:0016020">
    <property type="term" value="C:membrane"/>
    <property type="evidence" value="ECO:0007669"/>
    <property type="project" value="InterPro"/>
</dbReference>
<dbReference type="RefSeq" id="WP_069643527.1">
    <property type="nucleotide sequence ID" value="NZ_MIJE01000031.1"/>
</dbReference>
<dbReference type="PROSITE" id="PS50111">
    <property type="entry name" value="CHEMOTAXIS_TRANSDUC_2"/>
    <property type="match status" value="1"/>
</dbReference>
<dbReference type="GO" id="GO:0019825">
    <property type="term" value="F:oxygen binding"/>
    <property type="evidence" value="ECO:0007669"/>
    <property type="project" value="InterPro"/>
</dbReference>
<dbReference type="GO" id="GO:0020037">
    <property type="term" value="F:heme binding"/>
    <property type="evidence" value="ECO:0007669"/>
    <property type="project" value="InterPro"/>
</dbReference>
<dbReference type="InterPro" id="IPR039379">
    <property type="entry name" value="Protoglobin_sensor_dom"/>
</dbReference>
<dbReference type="InterPro" id="IPR044398">
    <property type="entry name" value="Globin-sensor_dom"/>
</dbReference>
<dbReference type="GO" id="GO:0007165">
    <property type="term" value="P:signal transduction"/>
    <property type="evidence" value="ECO:0007669"/>
    <property type="project" value="UniProtKB-KW"/>
</dbReference>
<accession>A0A1E5G0S5</accession>
<evidence type="ECO:0000313" key="5">
    <source>
        <dbReference type="EMBL" id="OEF96518.1"/>
    </source>
</evidence>
<dbReference type="CDD" id="cd11386">
    <property type="entry name" value="MCP_signal"/>
    <property type="match status" value="1"/>
</dbReference>
<feature type="coiled-coil region" evidence="3">
    <location>
        <begin position="246"/>
        <end position="280"/>
    </location>
</feature>
<dbReference type="SUPFAM" id="SSF46458">
    <property type="entry name" value="Globin-like"/>
    <property type="match status" value="1"/>
</dbReference>
<dbReference type="Pfam" id="PF00015">
    <property type="entry name" value="MCPsignal"/>
    <property type="match status" value="1"/>
</dbReference>
<feature type="domain" description="Methyl-accepting transducer" evidence="4">
    <location>
        <begin position="182"/>
        <end position="418"/>
    </location>
</feature>
<evidence type="ECO:0000259" key="4">
    <source>
        <dbReference type="PROSITE" id="PS50111"/>
    </source>
</evidence>
<evidence type="ECO:0000256" key="3">
    <source>
        <dbReference type="SAM" id="Coils"/>
    </source>
</evidence>
<keyword evidence="6" id="KW-1185">Reference proteome</keyword>
<dbReference type="EMBL" id="MIJE01000031">
    <property type="protein sequence ID" value="OEF96518.1"/>
    <property type="molecule type" value="Genomic_DNA"/>
</dbReference>
<dbReference type="InterPro" id="IPR004089">
    <property type="entry name" value="MCPsignal_dom"/>
</dbReference>
<dbReference type="CDD" id="cd01068">
    <property type="entry name" value="globin_sensor"/>
    <property type="match status" value="1"/>
</dbReference>
<name>A0A1E5G0S5_9FIRM</name>
<keyword evidence="3" id="KW-0175">Coiled coil</keyword>
<gene>
    <name evidence="5" type="ORF">BHF68_07650</name>
</gene>
<dbReference type="STRING" id="766136.BHF68_07650"/>
<dbReference type="PANTHER" id="PTHR32089">
    <property type="entry name" value="METHYL-ACCEPTING CHEMOTAXIS PROTEIN MCPB"/>
    <property type="match status" value="1"/>
</dbReference>
<dbReference type="InterPro" id="IPR009050">
    <property type="entry name" value="Globin-like_sf"/>
</dbReference>
<sequence>MFFSKKQANQEKKHVDFFSAKGSNFRSSSTEVQKKIDFIKLGASHSDCLKQFKPVVLPQLDKIVDKFYSEVLQIPTLEAIIKRHSSVDRLRTTFKKYVEELLAADINEGYIKSKQYIGKVHDRVELRPEWFMGAYHILRKSLIPIIVEEFQHQPQVLSDTLIALDAITTFDNTLMIEEYIASYTSQMLEIEQVKEIQMKLQEDSQNLAAAAEQTTASANEMSTTMMGIREEALEAANFATKVMDLANKGEKQIQSVTDAMKEIESDFTEMQKNVAGLNESSEQIAKIIDTISQIASQTNLLALNASIEAARAGEHGRGFAVVAEEVRKLAEDTDQALKDIADKIKKSRTDTNEVLSAMGRASNSVGEGAETTSETIQGFRNIVESVQSSLEITKGVANGIDVNASIAEQIKDASENVAVLAEGLANLAGELSK</sequence>
<dbReference type="OrthoDB" id="266313at2"/>
<dbReference type="AlphaFoldDB" id="A0A1E5G0S5"/>
<organism evidence="5 6">
    <name type="scientific">Desulfuribacillus alkaliarsenatis</name>
    <dbReference type="NCBI Taxonomy" id="766136"/>
    <lineage>
        <taxon>Bacteria</taxon>
        <taxon>Bacillati</taxon>
        <taxon>Bacillota</taxon>
        <taxon>Desulfuribacillia</taxon>
        <taxon>Desulfuribacillales</taxon>
        <taxon>Desulfuribacillaceae</taxon>
        <taxon>Desulfuribacillus</taxon>
    </lineage>
</organism>
<evidence type="ECO:0000256" key="1">
    <source>
        <dbReference type="ARBA" id="ARBA00023224"/>
    </source>
</evidence>
<dbReference type="Gene3D" id="1.10.490.10">
    <property type="entry name" value="Globins"/>
    <property type="match status" value="1"/>
</dbReference>
<dbReference type="PANTHER" id="PTHR32089:SF112">
    <property type="entry name" value="LYSOZYME-LIKE PROTEIN-RELATED"/>
    <property type="match status" value="1"/>
</dbReference>
<evidence type="ECO:0000313" key="6">
    <source>
        <dbReference type="Proteomes" id="UP000094296"/>
    </source>
</evidence>